<reference evidence="2 3" key="1">
    <citation type="journal article" date="2014" name="Genome Announc.">
        <title>Draft Genome Sequences of Two Isolates of the Roseobacter Group, Sulfitobacter sp. Strains 3SOLIMAR09 and 1FIGIMAR09, from Harbors of Mallorca Island (Mediterranean Sea).</title>
        <authorList>
            <person name="Mas-Llado M."/>
            <person name="Pina-Villalonga J.M."/>
            <person name="Brunet-Galmes I."/>
            <person name="Nogales B."/>
            <person name="Bosch R."/>
        </authorList>
    </citation>
    <scope>NUCLEOTIDE SEQUENCE [LARGE SCALE GENOMIC DNA]</scope>
    <source>
        <strain evidence="2 3">1FIGIMAR09</strain>
    </source>
</reference>
<dbReference type="PROSITE" id="PS51186">
    <property type="entry name" value="GNAT"/>
    <property type="match status" value="1"/>
</dbReference>
<keyword evidence="3" id="KW-1185">Reference proteome</keyword>
<name>A0A061SWI8_9RHOB</name>
<dbReference type="EMBL" id="JEMU01000002">
    <property type="protein sequence ID" value="KAJ04398.1"/>
    <property type="molecule type" value="Genomic_DNA"/>
</dbReference>
<evidence type="ECO:0000259" key="1">
    <source>
        <dbReference type="PROSITE" id="PS51186"/>
    </source>
</evidence>
<evidence type="ECO:0000313" key="2">
    <source>
        <dbReference type="EMBL" id="KAJ04398.1"/>
    </source>
</evidence>
<dbReference type="Gene3D" id="3.40.630.30">
    <property type="match status" value="1"/>
</dbReference>
<protein>
    <submittedName>
        <fullName evidence="2">Acetyltransferase</fullName>
    </submittedName>
</protein>
<feature type="domain" description="N-acetyltransferase" evidence="1">
    <location>
        <begin position="106"/>
        <end position="239"/>
    </location>
</feature>
<comment type="caution">
    <text evidence="2">The sequence shown here is derived from an EMBL/GenBank/DDBJ whole genome shotgun (WGS) entry which is preliminary data.</text>
</comment>
<dbReference type="CDD" id="cd04301">
    <property type="entry name" value="NAT_SF"/>
    <property type="match status" value="1"/>
</dbReference>
<dbReference type="STRING" id="83219.PM02_02825"/>
<dbReference type="GO" id="GO:0016747">
    <property type="term" value="F:acyltransferase activity, transferring groups other than amino-acyl groups"/>
    <property type="evidence" value="ECO:0007669"/>
    <property type="project" value="InterPro"/>
</dbReference>
<dbReference type="RefSeq" id="WP_037904972.1">
    <property type="nucleotide sequence ID" value="NZ_JEMU01000002.1"/>
</dbReference>
<dbReference type="InterPro" id="IPR000182">
    <property type="entry name" value="GNAT_dom"/>
</dbReference>
<dbReference type="Proteomes" id="UP000027337">
    <property type="component" value="Unassembled WGS sequence"/>
</dbReference>
<dbReference type="SUPFAM" id="SSF55729">
    <property type="entry name" value="Acyl-CoA N-acyltransferases (Nat)"/>
    <property type="match status" value="1"/>
</dbReference>
<dbReference type="AlphaFoldDB" id="A0A061SWI8"/>
<organism evidence="2 3">
    <name type="scientific">Sulfitobacter mediterraneus</name>
    <dbReference type="NCBI Taxonomy" id="83219"/>
    <lineage>
        <taxon>Bacteria</taxon>
        <taxon>Pseudomonadati</taxon>
        <taxon>Pseudomonadota</taxon>
        <taxon>Alphaproteobacteria</taxon>
        <taxon>Rhodobacterales</taxon>
        <taxon>Roseobacteraceae</taxon>
        <taxon>Sulfitobacter</taxon>
    </lineage>
</organism>
<dbReference type="eggNOG" id="COG0456">
    <property type="taxonomic scope" value="Bacteria"/>
</dbReference>
<dbReference type="Pfam" id="PF00583">
    <property type="entry name" value="Acetyltransf_1"/>
    <property type="match status" value="1"/>
</dbReference>
<keyword evidence="2" id="KW-0808">Transferase</keyword>
<evidence type="ECO:0000313" key="3">
    <source>
        <dbReference type="Proteomes" id="UP000027337"/>
    </source>
</evidence>
<dbReference type="InterPro" id="IPR016181">
    <property type="entry name" value="Acyl_CoA_acyltransferase"/>
</dbReference>
<accession>A0A061SWI8</accession>
<gene>
    <name evidence="2" type="ORF">PM02_02825</name>
</gene>
<sequence>MTPTTQQLFEASDETWPAARVWTQGPWTLREGKGGGKRVSAATANGSVTEADIAAAEDAMRSMGQTPLFMLRDGEDQLDTMLAGKGYDIVDPVTIYTLPIERLTDKPIPRVTAFAVWEPLAIMTEIWAAGGIGPARLDVMARAKVKTGIFSRWNEMPGGVAFAAVHDGICMVHAVEVRPEQRRQGVADWMMRKAAFWGRAQGANHLAVLCVKQNEGANALYRALGFAPAGGYHYRQHPA</sequence>
<proteinExistence type="predicted"/>